<proteinExistence type="predicted"/>
<gene>
    <name evidence="1" type="ORF">GCM10007938_02850</name>
</gene>
<accession>A0ABQ6EU42</accession>
<dbReference type="RefSeq" id="WP_284190433.1">
    <property type="nucleotide sequence ID" value="NZ_BSPW01000006.1"/>
</dbReference>
<dbReference type="EMBL" id="BSPW01000006">
    <property type="protein sequence ID" value="GLT16509.1"/>
    <property type="molecule type" value="Genomic_DNA"/>
</dbReference>
<comment type="caution">
    <text evidence="1">The sequence shown here is derived from an EMBL/GenBank/DDBJ whole genome shotgun (WGS) entry which is preliminary data.</text>
</comment>
<sequence length="162" mass="18378">MKHQYTYLEVFELETQQAEQSACFSRFGRLIDFNQATNSVKVNFADNPIKQPIWARLERRFTEHELELAIKKQVRCKIEFVNQDLTLPIVTDFLFDLFDDGKELVLRADKLAVESSTELTIRSGDAETCYRGKEGSVTTNAEHVLSNASNTQSIVGGTIAIN</sequence>
<dbReference type="Proteomes" id="UP001157138">
    <property type="component" value="Unassembled WGS sequence"/>
</dbReference>
<evidence type="ECO:0000313" key="1">
    <source>
        <dbReference type="EMBL" id="GLT16509.1"/>
    </source>
</evidence>
<keyword evidence="2" id="KW-1185">Reference proteome</keyword>
<evidence type="ECO:0000313" key="2">
    <source>
        <dbReference type="Proteomes" id="UP001157138"/>
    </source>
</evidence>
<name>A0ABQ6EU42_9VIBR</name>
<reference evidence="2" key="1">
    <citation type="journal article" date="2019" name="Int. J. Syst. Evol. Microbiol.">
        <title>The Global Catalogue of Microorganisms (GCM) 10K type strain sequencing project: providing services to taxonomists for standard genome sequencing and annotation.</title>
        <authorList>
            <consortium name="The Broad Institute Genomics Platform"/>
            <consortium name="The Broad Institute Genome Sequencing Center for Infectious Disease"/>
            <person name="Wu L."/>
            <person name="Ma J."/>
        </authorList>
    </citation>
    <scope>NUCLEOTIDE SEQUENCE [LARGE SCALE GENOMIC DNA]</scope>
    <source>
        <strain evidence="2">NBRC 108723</strain>
    </source>
</reference>
<protein>
    <submittedName>
        <fullName evidence="1">Uncharacterized protein</fullName>
    </submittedName>
</protein>
<organism evidence="1 2">
    <name type="scientific">Vibrio zhanjiangensis</name>
    <dbReference type="NCBI Taxonomy" id="1046128"/>
    <lineage>
        <taxon>Bacteria</taxon>
        <taxon>Pseudomonadati</taxon>
        <taxon>Pseudomonadota</taxon>
        <taxon>Gammaproteobacteria</taxon>
        <taxon>Vibrionales</taxon>
        <taxon>Vibrionaceae</taxon>
        <taxon>Vibrio</taxon>
    </lineage>
</organism>